<feature type="transmembrane region" description="Helical" evidence="10">
    <location>
        <begin position="118"/>
        <end position="140"/>
    </location>
</feature>
<evidence type="ECO:0000256" key="9">
    <source>
        <dbReference type="RuleBase" id="RU003346"/>
    </source>
</evidence>
<dbReference type="AlphaFoldDB" id="A0A1I5JU54"/>
<dbReference type="InterPro" id="IPR050814">
    <property type="entry name" value="Myo-inositol_Transporter"/>
</dbReference>
<dbReference type="PROSITE" id="PS00216">
    <property type="entry name" value="SUGAR_TRANSPORT_1"/>
    <property type="match status" value="1"/>
</dbReference>
<evidence type="ECO:0000313" key="12">
    <source>
        <dbReference type="EMBL" id="SFO75941.1"/>
    </source>
</evidence>
<feature type="transmembrane region" description="Helical" evidence="10">
    <location>
        <begin position="363"/>
        <end position="388"/>
    </location>
</feature>
<feature type="transmembrane region" description="Helical" evidence="10">
    <location>
        <begin position="63"/>
        <end position="82"/>
    </location>
</feature>
<sequence length="484" mass="51708">MSIHSSAGTSSGAQRSPANNRFLIKLTVISTLGGLLFGYDTGVISGALLYMQDDLQLTTVTEAVVVSSLLFPGAAFGALLGGKLADVLGRKGSLLVCAGLFLFGALICALAPNVPVMTAGRILLGFGVGAAAVTCPLYLAEMAPADRRGRMVTINELMIVTGQFLAFAMNALLDALIKDPHVWRWMLGVATVPAIALFVGMFFLPDSPRWYAVRGRLQDTRRVLSLGRGPAEAAEEYNVIAEHAKRDVSEDKGAAMRDLRAFPWMRRILWIGCGLATVQQATGINTVNYYAPTILRSTGLGASASLILTITVGVVAIIGTVFGIWLIGRVNRRPLLLTGFTGVAAGHAVLALSFLLPETAFRSYLILAAMLFVVFFVQTFIGTLVWLLLSEIFPMTIRGFAMGIAVFVLWTVNAAISFAFPPLVATLGATLTFGLFALVNVGSLTFVTKFAPETRGRSLEELEDDFRTHHPAEVREAPVGVHGG</sequence>
<dbReference type="EMBL" id="FOWQ01000001">
    <property type="protein sequence ID" value="SFO75941.1"/>
    <property type="molecule type" value="Genomic_DNA"/>
</dbReference>
<dbReference type="InterPro" id="IPR036259">
    <property type="entry name" value="MFS_trans_sf"/>
</dbReference>
<dbReference type="Pfam" id="PF00083">
    <property type="entry name" value="Sugar_tr"/>
    <property type="match status" value="1"/>
</dbReference>
<feature type="transmembrane region" description="Helical" evidence="10">
    <location>
        <begin position="94"/>
        <end position="112"/>
    </location>
</feature>
<dbReference type="PANTHER" id="PTHR48020">
    <property type="entry name" value="PROTON MYO-INOSITOL COTRANSPORTER"/>
    <property type="match status" value="1"/>
</dbReference>
<name>A0A1I5JU54_9ACTN</name>
<comment type="similarity">
    <text evidence="2 9">Belongs to the major facilitator superfamily. Sugar transporter (TC 2.A.1.1) family.</text>
</comment>
<organism evidence="12 13">
    <name type="scientific">Geodermatophilus dictyosporus</name>
    <dbReference type="NCBI Taxonomy" id="1523247"/>
    <lineage>
        <taxon>Bacteria</taxon>
        <taxon>Bacillati</taxon>
        <taxon>Actinomycetota</taxon>
        <taxon>Actinomycetes</taxon>
        <taxon>Geodermatophilales</taxon>
        <taxon>Geodermatophilaceae</taxon>
        <taxon>Geodermatophilus</taxon>
    </lineage>
</organism>
<dbReference type="GO" id="GO:0005886">
    <property type="term" value="C:plasma membrane"/>
    <property type="evidence" value="ECO:0007669"/>
    <property type="project" value="UniProtKB-SubCell"/>
</dbReference>
<dbReference type="Proteomes" id="UP000198857">
    <property type="component" value="Unassembled WGS sequence"/>
</dbReference>
<dbReference type="PANTHER" id="PTHR48020:SF12">
    <property type="entry name" value="PROTON MYO-INOSITOL COTRANSPORTER"/>
    <property type="match status" value="1"/>
</dbReference>
<dbReference type="OrthoDB" id="4008739at2"/>
<evidence type="ECO:0000256" key="4">
    <source>
        <dbReference type="ARBA" id="ARBA00022475"/>
    </source>
</evidence>
<evidence type="ECO:0000256" key="8">
    <source>
        <dbReference type="ARBA" id="ARBA00023136"/>
    </source>
</evidence>
<keyword evidence="5" id="KW-0762">Sugar transport</keyword>
<dbReference type="InterPro" id="IPR005829">
    <property type="entry name" value="Sugar_transporter_CS"/>
</dbReference>
<comment type="subcellular location">
    <subcellularLocation>
        <location evidence="1">Cell membrane</location>
        <topology evidence="1">Multi-pass membrane protein</topology>
    </subcellularLocation>
</comment>
<feature type="domain" description="Major facilitator superfamily (MFS) profile" evidence="11">
    <location>
        <begin position="26"/>
        <end position="455"/>
    </location>
</feature>
<evidence type="ECO:0000256" key="3">
    <source>
        <dbReference type="ARBA" id="ARBA00022448"/>
    </source>
</evidence>
<dbReference type="STRING" id="1523247.SAMN05660464_1017"/>
<keyword evidence="13" id="KW-1185">Reference proteome</keyword>
<feature type="transmembrane region" description="Helical" evidence="10">
    <location>
        <begin position="22"/>
        <end position="51"/>
    </location>
</feature>
<keyword evidence="8 10" id="KW-0472">Membrane</keyword>
<evidence type="ECO:0000313" key="13">
    <source>
        <dbReference type="Proteomes" id="UP000198857"/>
    </source>
</evidence>
<dbReference type="FunFam" id="1.20.1250.20:FF:000218">
    <property type="entry name" value="facilitated trehalose transporter Tret1"/>
    <property type="match status" value="1"/>
</dbReference>
<dbReference type="GO" id="GO:0022857">
    <property type="term" value="F:transmembrane transporter activity"/>
    <property type="evidence" value="ECO:0007669"/>
    <property type="project" value="InterPro"/>
</dbReference>
<accession>A0A1I5JU54</accession>
<dbReference type="PROSITE" id="PS00217">
    <property type="entry name" value="SUGAR_TRANSPORT_2"/>
    <property type="match status" value="1"/>
</dbReference>
<keyword evidence="7 10" id="KW-1133">Transmembrane helix</keyword>
<evidence type="ECO:0000256" key="2">
    <source>
        <dbReference type="ARBA" id="ARBA00010992"/>
    </source>
</evidence>
<feature type="transmembrane region" description="Helical" evidence="10">
    <location>
        <begin position="268"/>
        <end position="291"/>
    </location>
</feature>
<dbReference type="InterPro" id="IPR005828">
    <property type="entry name" value="MFS_sugar_transport-like"/>
</dbReference>
<evidence type="ECO:0000256" key="5">
    <source>
        <dbReference type="ARBA" id="ARBA00022597"/>
    </source>
</evidence>
<reference evidence="13" key="1">
    <citation type="submission" date="2016-10" db="EMBL/GenBank/DDBJ databases">
        <authorList>
            <person name="Varghese N."/>
            <person name="Submissions S."/>
        </authorList>
    </citation>
    <scope>NUCLEOTIDE SEQUENCE [LARGE SCALE GENOMIC DNA]</scope>
    <source>
        <strain evidence="13">DSM 44208</strain>
    </source>
</reference>
<evidence type="ECO:0000259" key="11">
    <source>
        <dbReference type="PROSITE" id="PS50850"/>
    </source>
</evidence>
<dbReference type="SUPFAM" id="SSF103473">
    <property type="entry name" value="MFS general substrate transporter"/>
    <property type="match status" value="1"/>
</dbReference>
<dbReference type="InterPro" id="IPR003663">
    <property type="entry name" value="Sugar/inositol_transpt"/>
</dbReference>
<dbReference type="Gene3D" id="1.20.1250.20">
    <property type="entry name" value="MFS general substrate transporter like domains"/>
    <property type="match status" value="1"/>
</dbReference>
<evidence type="ECO:0000256" key="1">
    <source>
        <dbReference type="ARBA" id="ARBA00004651"/>
    </source>
</evidence>
<keyword evidence="3 9" id="KW-0813">Transport</keyword>
<feature type="transmembrane region" description="Helical" evidence="10">
    <location>
        <begin position="185"/>
        <end position="204"/>
    </location>
</feature>
<keyword evidence="6 10" id="KW-0812">Transmembrane</keyword>
<evidence type="ECO:0000256" key="6">
    <source>
        <dbReference type="ARBA" id="ARBA00022692"/>
    </source>
</evidence>
<feature type="transmembrane region" description="Helical" evidence="10">
    <location>
        <begin position="426"/>
        <end position="447"/>
    </location>
</feature>
<proteinExistence type="inferred from homology"/>
<evidence type="ECO:0000256" key="7">
    <source>
        <dbReference type="ARBA" id="ARBA00022989"/>
    </source>
</evidence>
<protein>
    <submittedName>
        <fullName evidence="12">MFS transporter, SP family, major inositol transporter</fullName>
    </submittedName>
</protein>
<feature type="transmembrane region" description="Helical" evidence="10">
    <location>
        <begin position="335"/>
        <end position="357"/>
    </location>
</feature>
<keyword evidence="4" id="KW-1003">Cell membrane</keyword>
<dbReference type="PRINTS" id="PR00171">
    <property type="entry name" value="SUGRTRNSPORT"/>
</dbReference>
<dbReference type="PROSITE" id="PS50850">
    <property type="entry name" value="MFS"/>
    <property type="match status" value="1"/>
</dbReference>
<feature type="transmembrane region" description="Helical" evidence="10">
    <location>
        <begin position="152"/>
        <end position="173"/>
    </location>
</feature>
<dbReference type="NCBIfam" id="TIGR00879">
    <property type="entry name" value="SP"/>
    <property type="match status" value="1"/>
</dbReference>
<dbReference type="RefSeq" id="WP_091107344.1">
    <property type="nucleotide sequence ID" value="NZ_FOWQ01000001.1"/>
</dbReference>
<feature type="transmembrane region" description="Helical" evidence="10">
    <location>
        <begin position="303"/>
        <end position="328"/>
    </location>
</feature>
<evidence type="ECO:0000256" key="10">
    <source>
        <dbReference type="SAM" id="Phobius"/>
    </source>
</evidence>
<dbReference type="CDD" id="cd17359">
    <property type="entry name" value="MFS_XylE_like"/>
    <property type="match status" value="1"/>
</dbReference>
<gene>
    <name evidence="12" type="ORF">SAMN05660464_1017</name>
</gene>
<dbReference type="InterPro" id="IPR020846">
    <property type="entry name" value="MFS_dom"/>
</dbReference>
<feature type="transmembrane region" description="Helical" evidence="10">
    <location>
        <begin position="400"/>
        <end position="420"/>
    </location>
</feature>
<dbReference type="InterPro" id="IPR047984">
    <property type="entry name" value="XylE-like"/>
</dbReference>